<dbReference type="EMBL" id="JABAIL010000003">
    <property type="protein sequence ID" value="NLR91715.1"/>
    <property type="molecule type" value="Genomic_DNA"/>
</dbReference>
<keyword evidence="2" id="KW-0489">Methyltransferase</keyword>
<dbReference type="Proteomes" id="UP000585050">
    <property type="component" value="Unassembled WGS sequence"/>
</dbReference>
<dbReference type="PANTHER" id="PTHR43861">
    <property type="entry name" value="TRANS-ACONITATE 2-METHYLTRANSFERASE-RELATED"/>
    <property type="match status" value="1"/>
</dbReference>
<organism evidence="2 3">
    <name type="scientific">Flammeovirga agarivorans</name>
    <dbReference type="NCBI Taxonomy" id="2726742"/>
    <lineage>
        <taxon>Bacteria</taxon>
        <taxon>Pseudomonadati</taxon>
        <taxon>Bacteroidota</taxon>
        <taxon>Cytophagia</taxon>
        <taxon>Cytophagales</taxon>
        <taxon>Flammeovirgaceae</taxon>
        <taxon>Flammeovirga</taxon>
    </lineage>
</organism>
<keyword evidence="2" id="KW-0808">Transferase</keyword>
<dbReference type="Pfam" id="PF13847">
    <property type="entry name" value="Methyltransf_31"/>
    <property type="match status" value="1"/>
</dbReference>
<dbReference type="SUPFAM" id="SSF53335">
    <property type="entry name" value="S-adenosyl-L-methionine-dependent methyltransferases"/>
    <property type="match status" value="1"/>
</dbReference>
<name>A0A7X8XW39_9BACT</name>
<dbReference type="CDD" id="cd02440">
    <property type="entry name" value="AdoMet_MTases"/>
    <property type="match status" value="1"/>
</dbReference>
<evidence type="ECO:0000313" key="2">
    <source>
        <dbReference type="EMBL" id="NLR91715.1"/>
    </source>
</evidence>
<dbReference type="InterPro" id="IPR025714">
    <property type="entry name" value="Methyltranfer_dom"/>
</dbReference>
<feature type="domain" description="Methyltransferase" evidence="1">
    <location>
        <begin position="30"/>
        <end position="140"/>
    </location>
</feature>
<dbReference type="RefSeq" id="WP_168882430.1">
    <property type="nucleotide sequence ID" value="NZ_JABAIL010000003.1"/>
</dbReference>
<evidence type="ECO:0000313" key="3">
    <source>
        <dbReference type="Proteomes" id="UP000585050"/>
    </source>
</evidence>
<keyword evidence="3" id="KW-1185">Reference proteome</keyword>
<comment type="caution">
    <text evidence="2">The sequence shown here is derived from an EMBL/GenBank/DDBJ whole genome shotgun (WGS) entry which is preliminary data.</text>
</comment>
<gene>
    <name evidence="2" type="ORF">HGP29_10885</name>
</gene>
<dbReference type="AlphaFoldDB" id="A0A7X8XW39"/>
<dbReference type="InterPro" id="IPR029063">
    <property type="entry name" value="SAM-dependent_MTases_sf"/>
</dbReference>
<reference evidence="2 3" key="1">
    <citation type="submission" date="2020-04" db="EMBL/GenBank/DDBJ databases">
        <title>Flammeovirga sp. SR4, a novel species isolated from seawater.</title>
        <authorList>
            <person name="Wang X."/>
        </authorList>
    </citation>
    <scope>NUCLEOTIDE SEQUENCE [LARGE SCALE GENOMIC DNA]</scope>
    <source>
        <strain evidence="2 3">SR4</strain>
    </source>
</reference>
<protein>
    <submittedName>
        <fullName evidence="2">Methyltransferase domain-containing protein</fullName>
    </submittedName>
</protein>
<sequence length="258" mass="29671">MKVQRKKESNYVYDRRSLATDYRHLPKMLKSGLKVLDIGCATGSITQGISEYVGPTGKVTGIDNTGHMIEEAQQKYSDVQNLEFIHCDLLEFNPDEKFDLIVGARVLQWISNPFNAVLKIKELLKPGGQVSILDYNHNRLEWVPQPPLSMLHFYQSFLKWRVEAGLNNAIGSELPILFKNAGFNNIEVISSNENYNRQHPQFEQKVKIWSEVAELEQLVKEGYIVERNRLQAIAEYNPWVEEKAIAMTMFLNEVRATL</sequence>
<dbReference type="GO" id="GO:0032259">
    <property type="term" value="P:methylation"/>
    <property type="evidence" value="ECO:0007669"/>
    <property type="project" value="UniProtKB-KW"/>
</dbReference>
<dbReference type="Gene3D" id="3.40.50.150">
    <property type="entry name" value="Vaccinia Virus protein VP39"/>
    <property type="match status" value="1"/>
</dbReference>
<proteinExistence type="predicted"/>
<evidence type="ECO:0000259" key="1">
    <source>
        <dbReference type="Pfam" id="PF13847"/>
    </source>
</evidence>
<dbReference type="GO" id="GO:0008168">
    <property type="term" value="F:methyltransferase activity"/>
    <property type="evidence" value="ECO:0007669"/>
    <property type="project" value="UniProtKB-KW"/>
</dbReference>
<accession>A0A7X8XW39</accession>